<dbReference type="HOGENOM" id="CLU_066192_17_0_7"/>
<dbReference type="SUPFAM" id="SSF47413">
    <property type="entry name" value="lambda repressor-like DNA-binding domains"/>
    <property type="match status" value="1"/>
</dbReference>
<dbReference type="PROSITE" id="PS50943">
    <property type="entry name" value="HTH_CROC1"/>
    <property type="match status" value="1"/>
</dbReference>
<dbReference type="STRING" id="502025.Hoch_6604"/>
<dbReference type="Proteomes" id="UP000001880">
    <property type="component" value="Chromosome"/>
</dbReference>
<dbReference type="eggNOG" id="COG1396">
    <property type="taxonomic scope" value="Bacteria"/>
</dbReference>
<dbReference type="InterPro" id="IPR010982">
    <property type="entry name" value="Lambda_DNA-bd_dom_sf"/>
</dbReference>
<organism evidence="2 3">
    <name type="scientific">Haliangium ochraceum (strain DSM 14365 / JCM 11303 / SMP-2)</name>
    <dbReference type="NCBI Taxonomy" id="502025"/>
    <lineage>
        <taxon>Bacteria</taxon>
        <taxon>Pseudomonadati</taxon>
        <taxon>Myxococcota</taxon>
        <taxon>Polyangia</taxon>
        <taxon>Haliangiales</taxon>
        <taxon>Kofleriaceae</taxon>
        <taxon>Haliangium</taxon>
    </lineage>
</organism>
<sequence length="126" mass="14923">MAHDPDEALRRSFARNVRKARVRRQLTQEDVAEALDVSPTVYRRYERAQIWPVLERFTRLCEVLSCSADELFGFRELDTRRRPRARDDDSPALRRLNRQLRTASPAACRLACEVLDLLRPLHRHER</sequence>
<dbReference type="InterPro" id="IPR001387">
    <property type="entry name" value="Cro/C1-type_HTH"/>
</dbReference>
<gene>
    <name evidence="2" type="ordered locus">Hoch_6604</name>
</gene>
<dbReference type="Pfam" id="PF01381">
    <property type="entry name" value="HTH_3"/>
    <property type="match status" value="1"/>
</dbReference>
<accession>D0LRS8</accession>
<dbReference type="KEGG" id="hoh:Hoch_6604"/>
<dbReference type="EMBL" id="CP001804">
    <property type="protein sequence ID" value="ACY19070.1"/>
    <property type="molecule type" value="Genomic_DNA"/>
</dbReference>
<feature type="domain" description="HTH cro/C1-type" evidence="1">
    <location>
        <begin position="17"/>
        <end position="71"/>
    </location>
</feature>
<dbReference type="GO" id="GO:0003677">
    <property type="term" value="F:DNA binding"/>
    <property type="evidence" value="ECO:0007669"/>
    <property type="project" value="InterPro"/>
</dbReference>
<dbReference type="Gene3D" id="1.10.260.40">
    <property type="entry name" value="lambda repressor-like DNA-binding domains"/>
    <property type="match status" value="1"/>
</dbReference>
<proteinExistence type="predicted"/>
<evidence type="ECO:0000313" key="2">
    <source>
        <dbReference type="EMBL" id="ACY19070.1"/>
    </source>
</evidence>
<reference evidence="2 3" key="1">
    <citation type="journal article" date="2010" name="Stand. Genomic Sci.">
        <title>Complete genome sequence of Haliangium ochraceum type strain (SMP-2).</title>
        <authorList>
            <consortium name="US DOE Joint Genome Institute (JGI-PGF)"/>
            <person name="Ivanova N."/>
            <person name="Daum C."/>
            <person name="Lang E."/>
            <person name="Abt B."/>
            <person name="Kopitz M."/>
            <person name="Saunders E."/>
            <person name="Lapidus A."/>
            <person name="Lucas S."/>
            <person name="Glavina Del Rio T."/>
            <person name="Nolan M."/>
            <person name="Tice H."/>
            <person name="Copeland A."/>
            <person name="Cheng J.F."/>
            <person name="Chen F."/>
            <person name="Bruce D."/>
            <person name="Goodwin L."/>
            <person name="Pitluck S."/>
            <person name="Mavromatis K."/>
            <person name="Pati A."/>
            <person name="Mikhailova N."/>
            <person name="Chen A."/>
            <person name="Palaniappan K."/>
            <person name="Land M."/>
            <person name="Hauser L."/>
            <person name="Chang Y.J."/>
            <person name="Jeffries C.D."/>
            <person name="Detter J.C."/>
            <person name="Brettin T."/>
            <person name="Rohde M."/>
            <person name="Goker M."/>
            <person name="Bristow J."/>
            <person name="Markowitz V."/>
            <person name="Eisen J.A."/>
            <person name="Hugenholtz P."/>
            <person name="Kyrpides N.C."/>
            <person name="Klenk H.P."/>
        </authorList>
    </citation>
    <scope>NUCLEOTIDE SEQUENCE [LARGE SCALE GENOMIC DNA]</scope>
    <source>
        <strain evidence="3">DSM 14365 / CIP 107738 / JCM 11303 / AJ 13395 / SMP-2</strain>
    </source>
</reference>
<evidence type="ECO:0000259" key="1">
    <source>
        <dbReference type="PROSITE" id="PS50943"/>
    </source>
</evidence>
<dbReference type="CDD" id="cd00093">
    <property type="entry name" value="HTH_XRE"/>
    <property type="match status" value="1"/>
</dbReference>
<protein>
    <submittedName>
        <fullName evidence="2">Transcriptional regulator, XRE family</fullName>
    </submittedName>
</protein>
<dbReference type="AlphaFoldDB" id="D0LRS8"/>
<dbReference type="SMART" id="SM00530">
    <property type="entry name" value="HTH_XRE"/>
    <property type="match status" value="1"/>
</dbReference>
<name>D0LRS8_HALO1</name>
<keyword evidence="3" id="KW-1185">Reference proteome</keyword>
<dbReference type="RefSeq" id="WP_012831662.1">
    <property type="nucleotide sequence ID" value="NC_013440.1"/>
</dbReference>
<evidence type="ECO:0000313" key="3">
    <source>
        <dbReference type="Proteomes" id="UP000001880"/>
    </source>
</evidence>